<protein>
    <recommendedName>
        <fullName evidence="2">Arabidopsis retrotransposon Orf1 C-terminal domain-containing protein</fullName>
    </recommendedName>
</protein>
<proteinExistence type="predicted"/>
<dbReference type="GeneID" id="140013348"/>
<dbReference type="Proteomes" id="UP001652660">
    <property type="component" value="Chromosome 8c"/>
</dbReference>
<feature type="compositionally biased region" description="Low complexity" evidence="1">
    <location>
        <begin position="131"/>
        <end position="140"/>
    </location>
</feature>
<dbReference type="SUPFAM" id="SSF56672">
    <property type="entry name" value="DNA/RNA polymerases"/>
    <property type="match status" value="1"/>
</dbReference>
<dbReference type="InterPro" id="IPR021109">
    <property type="entry name" value="Peptidase_aspartic_dom_sf"/>
</dbReference>
<feature type="domain" description="Arabidopsis retrotransposon Orf1 C-terminal" evidence="2">
    <location>
        <begin position="851"/>
        <end position="959"/>
    </location>
</feature>
<evidence type="ECO:0000259" key="2">
    <source>
        <dbReference type="Pfam" id="PF03078"/>
    </source>
</evidence>
<organism evidence="3 4">
    <name type="scientific">Coffea arabica</name>
    <name type="common">Arabian coffee</name>
    <dbReference type="NCBI Taxonomy" id="13443"/>
    <lineage>
        <taxon>Eukaryota</taxon>
        <taxon>Viridiplantae</taxon>
        <taxon>Streptophyta</taxon>
        <taxon>Embryophyta</taxon>
        <taxon>Tracheophyta</taxon>
        <taxon>Spermatophyta</taxon>
        <taxon>Magnoliopsida</taxon>
        <taxon>eudicotyledons</taxon>
        <taxon>Gunneridae</taxon>
        <taxon>Pentapetalae</taxon>
        <taxon>asterids</taxon>
        <taxon>lamiids</taxon>
        <taxon>Gentianales</taxon>
        <taxon>Rubiaceae</taxon>
        <taxon>Ixoroideae</taxon>
        <taxon>Gardenieae complex</taxon>
        <taxon>Bertiereae - Coffeeae clade</taxon>
        <taxon>Coffeeae</taxon>
        <taxon>Coffea</taxon>
    </lineage>
</organism>
<feature type="region of interest" description="Disordered" evidence="1">
    <location>
        <begin position="222"/>
        <end position="249"/>
    </location>
</feature>
<gene>
    <name evidence="4" type="primary">LOC140013348</name>
</gene>
<keyword evidence="3" id="KW-1185">Reference proteome</keyword>
<dbReference type="InterPro" id="IPR043502">
    <property type="entry name" value="DNA/RNA_pol_sf"/>
</dbReference>
<evidence type="ECO:0000313" key="3">
    <source>
        <dbReference type="Proteomes" id="UP001652660"/>
    </source>
</evidence>
<sequence>MTENSQQFGFRESNPTCRVNEVETSSTQQQLSELTSVVRQLAIRDTPRAKVCGICTSMDHCTDTCPILHEDRAEQVNMPGGVPAPRRQYEPYSNTYNPGWRDYPNFSYGNRPQNQFSNRPPGFHQPWQAKSQPSSSNSGSPLEDIVKNLATTTTQLQQEIRSLAANTAQLQQDIKADRKDQDARISQLATAINRLESHVYEKLSSQPEINPKNVSAMTLRSDKELEGPKVENPKSKSKEEIEKEIEEEGRIREDPKVTFTSPPTIKPNLPPFPCRLEKTKKVEKEKELLDVFRRVEINIPLLDAIKQIPKYAKFLKDLCTHKRKLRRDERVVVGKNSLAILQRKLPPKCGDPSMFTIPCKIGNTPIRKAMLDLRASINVMQKTIYTSLNLGPLKETAIIIQLADRTNAYPEGLVEDVLVQVNELVFSADFYILDMGDEKSLNPSPILLGRPFLSTARTKIDVNEGTLSMKFDGEMVHFNIFEAMKYPEGSNSVFALSVIEPLAPELELKPLPKHLKYVFLGDRETLPVIISANLSPSQEERLVRLLRDHKETIGWSITDIKGICPSLCMHQIRLENDAKPVRQAQRKPNPLMMEVVKKEILKLLEVGIIFAISNSPWIAIAPEDQEKTTFTCPFALRYLLAKKDAKPRLIRWILLLQEFDLEIRDKSGVENLVADHLSRLLTNQEDLPLRESFPEEQLLAINSSVPWYADIVNFLVTNQLPAGRRTSKVPTTRVEELRNEAYENAAIYKEKSKIFHDQQVSRKSFAVGQKVLLYHSRLKLFPVEIQSLKTEKKFVVNGHHLKPYYEGFNSEQVEVILLDVPSGEFYFNVLIVFVVMDRRMRVLRNEYITLDELEIIQFRLRGTQYSMSINEFNLTLGFVSEDTIASGAYINSACDYTKPFSTEYIDIWREWSTDRQLYNPSQSKASQLKDPVLKVIHRFLAHNFSRRKDSSGTLTKVEFYFLWCMRNKVQVNFGCWVATQMQSVIQKHNKPIILGSLITHLAIRLGLLDLDKEHNFALVREIEPMDLRSLERMGVIFKVGDDYQFTPPSEGGPRPRVPPTAPFTDSLPHPDQAGPSSSNTPPAWDPRYQDLQDSFDELNTQVSRLDGRLEVLQVFTRIQAENQAAFFAHIGFTPPHPPPS</sequence>
<feature type="region of interest" description="Disordered" evidence="1">
    <location>
        <begin position="1045"/>
        <end position="1089"/>
    </location>
</feature>
<dbReference type="RefSeq" id="XP_071918707.1">
    <property type="nucleotide sequence ID" value="XM_072062606.1"/>
</dbReference>
<accession>A0ABM4VGP2</accession>
<evidence type="ECO:0000313" key="4">
    <source>
        <dbReference type="RefSeq" id="XP_071918707.1"/>
    </source>
</evidence>
<feature type="compositionally biased region" description="Basic and acidic residues" evidence="1">
    <location>
        <begin position="222"/>
        <end position="241"/>
    </location>
</feature>
<dbReference type="PANTHER" id="PTHR33067:SF15">
    <property type="entry name" value="RNA-DIRECTED DNA POLYMERASE"/>
    <property type="match status" value="1"/>
</dbReference>
<dbReference type="PANTHER" id="PTHR33067">
    <property type="entry name" value="RNA-DIRECTED DNA POLYMERASE-RELATED"/>
    <property type="match status" value="1"/>
</dbReference>
<dbReference type="Gene3D" id="2.40.70.10">
    <property type="entry name" value="Acid Proteases"/>
    <property type="match status" value="1"/>
</dbReference>
<feature type="compositionally biased region" description="Polar residues" evidence="1">
    <location>
        <begin position="107"/>
        <end position="118"/>
    </location>
</feature>
<name>A0ABM4VGP2_COFAR</name>
<dbReference type="Pfam" id="PF03078">
    <property type="entry name" value="ATHILA"/>
    <property type="match status" value="1"/>
</dbReference>
<dbReference type="Gene3D" id="3.10.10.10">
    <property type="entry name" value="HIV Type 1 Reverse Transcriptase, subunit A, domain 1"/>
    <property type="match status" value="1"/>
</dbReference>
<feature type="region of interest" description="Disordered" evidence="1">
    <location>
        <begin position="106"/>
        <end position="143"/>
    </location>
</feature>
<dbReference type="InterPro" id="IPR004312">
    <property type="entry name" value="ATHILA_Orf1_C"/>
</dbReference>
<reference evidence="4" key="1">
    <citation type="submission" date="2025-08" db="UniProtKB">
        <authorList>
            <consortium name="RefSeq"/>
        </authorList>
    </citation>
    <scope>IDENTIFICATION</scope>
    <source>
        <tissue evidence="4">Leaves</tissue>
    </source>
</reference>
<dbReference type="CDD" id="cd00303">
    <property type="entry name" value="retropepsin_like"/>
    <property type="match status" value="1"/>
</dbReference>
<evidence type="ECO:0000256" key="1">
    <source>
        <dbReference type="SAM" id="MobiDB-lite"/>
    </source>
</evidence>